<evidence type="ECO:0000256" key="8">
    <source>
        <dbReference type="SAM" id="Coils"/>
    </source>
</evidence>
<dbReference type="Proteomes" id="UP000255024">
    <property type="component" value="Unassembled WGS sequence"/>
</dbReference>
<dbReference type="InterPro" id="IPR003423">
    <property type="entry name" value="OMP_efflux"/>
</dbReference>
<dbReference type="Pfam" id="PF02321">
    <property type="entry name" value="OEP"/>
    <property type="match status" value="1"/>
</dbReference>
<dbReference type="SUPFAM" id="SSF56954">
    <property type="entry name" value="Outer membrane efflux proteins (OEP)"/>
    <property type="match status" value="1"/>
</dbReference>
<feature type="chain" id="PRO_5016673521" evidence="9">
    <location>
        <begin position="25"/>
        <end position="439"/>
    </location>
</feature>
<keyword evidence="6" id="KW-0472">Membrane</keyword>
<dbReference type="GO" id="GO:1990281">
    <property type="term" value="C:efflux pump complex"/>
    <property type="evidence" value="ECO:0007669"/>
    <property type="project" value="TreeGrafter"/>
</dbReference>
<protein>
    <submittedName>
        <fullName evidence="10">Type I secretion outer membrane protein, TolC family</fullName>
    </submittedName>
</protein>
<gene>
    <name evidence="10" type="ORF">NCTC11179_01114</name>
</gene>
<evidence type="ECO:0000256" key="6">
    <source>
        <dbReference type="ARBA" id="ARBA00023136"/>
    </source>
</evidence>
<reference evidence="10 11" key="1">
    <citation type="submission" date="2018-06" db="EMBL/GenBank/DDBJ databases">
        <authorList>
            <consortium name="Pathogen Informatics"/>
            <person name="Doyle S."/>
        </authorList>
    </citation>
    <scope>NUCLEOTIDE SEQUENCE [LARGE SCALE GENOMIC DNA]</scope>
    <source>
        <strain evidence="10 11">NCTC11179</strain>
    </source>
</reference>
<sequence>MKRKLRTILGGLGALLFSTIGSYAQEKTKQLSVEELIELALANHQQLKISAQQKEIATQQTQILKQQQLPTIGVSATAAYIGDALILDRDFSKVMTKDMPHFGNSYAIQASELLYKGGAIKKSIELAEIGEQLAELDWVNNQQSIKFLVISNYLDLYKLLNQQEVYQNNKKLGQLRLDNVKQFYSQGMLTRNEVIRGELALQNIDQALLIVNNNRKIVNYNLNIALGLEANNQLIPSETLEEKELMGMYDSYLALAYEHHPTLQMTQKAIEAADKKIELAKTDQYPALAAIGGYTMSRPITTSNPVMDMYSNTWQVGVSLSYSLDNLYKTPKKVKLEELEKTKATDTKVLTMQQIEMSVHAAYAKYEESIQQAHLLEKSQQLAQENYRIIEAKYLNQLAIQAEMTDATNAKLEAELQFANAQINVLYQYYSLLKATGTL</sequence>
<evidence type="ECO:0000256" key="3">
    <source>
        <dbReference type="ARBA" id="ARBA00022448"/>
    </source>
</evidence>
<feature type="coiled-coil region" evidence="8">
    <location>
        <begin position="395"/>
        <end position="422"/>
    </location>
</feature>
<dbReference type="AlphaFoldDB" id="A0A378RLI3"/>
<keyword evidence="11" id="KW-1185">Reference proteome</keyword>
<accession>A0A378RLI3</accession>
<comment type="subcellular location">
    <subcellularLocation>
        <location evidence="1">Cell outer membrane</location>
    </subcellularLocation>
</comment>
<evidence type="ECO:0000256" key="1">
    <source>
        <dbReference type="ARBA" id="ARBA00004442"/>
    </source>
</evidence>
<organism evidence="10 11">
    <name type="scientific">Myroides odoratus</name>
    <name type="common">Flavobacterium odoratum</name>
    <dbReference type="NCBI Taxonomy" id="256"/>
    <lineage>
        <taxon>Bacteria</taxon>
        <taxon>Pseudomonadati</taxon>
        <taxon>Bacteroidota</taxon>
        <taxon>Flavobacteriia</taxon>
        <taxon>Flavobacteriales</taxon>
        <taxon>Flavobacteriaceae</taxon>
        <taxon>Myroides</taxon>
    </lineage>
</organism>
<dbReference type="PANTHER" id="PTHR30026">
    <property type="entry name" value="OUTER MEMBRANE PROTEIN TOLC"/>
    <property type="match status" value="1"/>
</dbReference>
<evidence type="ECO:0000256" key="9">
    <source>
        <dbReference type="SAM" id="SignalP"/>
    </source>
</evidence>
<dbReference type="PANTHER" id="PTHR30026:SF23">
    <property type="entry name" value="TO APRF-PUTATIVE OUTER MEMBRANE EFFLUX PROTEIN OR SECRETED ALKALINE PHOSPHATASE-RELATED"/>
    <property type="match status" value="1"/>
</dbReference>
<name>A0A378RLI3_MYROD</name>
<keyword evidence="9" id="KW-0732">Signal</keyword>
<dbReference type="Gene3D" id="1.20.1600.10">
    <property type="entry name" value="Outer membrane efflux proteins (OEP)"/>
    <property type="match status" value="1"/>
</dbReference>
<evidence type="ECO:0000313" key="10">
    <source>
        <dbReference type="EMBL" id="STZ27578.1"/>
    </source>
</evidence>
<evidence type="ECO:0000256" key="4">
    <source>
        <dbReference type="ARBA" id="ARBA00022452"/>
    </source>
</evidence>
<keyword evidence="5" id="KW-0812">Transmembrane</keyword>
<keyword evidence="3" id="KW-0813">Transport</keyword>
<dbReference type="InterPro" id="IPR051906">
    <property type="entry name" value="TolC-like"/>
</dbReference>
<dbReference type="RefSeq" id="WP_115090491.1">
    <property type="nucleotide sequence ID" value="NZ_CP068107.1"/>
</dbReference>
<dbReference type="EMBL" id="UGQL01000001">
    <property type="protein sequence ID" value="STZ27578.1"/>
    <property type="molecule type" value="Genomic_DNA"/>
</dbReference>
<evidence type="ECO:0000256" key="7">
    <source>
        <dbReference type="ARBA" id="ARBA00023237"/>
    </source>
</evidence>
<keyword evidence="7" id="KW-0998">Cell outer membrane</keyword>
<evidence type="ECO:0000313" key="11">
    <source>
        <dbReference type="Proteomes" id="UP000255024"/>
    </source>
</evidence>
<keyword evidence="8" id="KW-0175">Coiled coil</keyword>
<evidence type="ECO:0000256" key="5">
    <source>
        <dbReference type="ARBA" id="ARBA00022692"/>
    </source>
</evidence>
<dbReference type="GO" id="GO:0015288">
    <property type="term" value="F:porin activity"/>
    <property type="evidence" value="ECO:0007669"/>
    <property type="project" value="TreeGrafter"/>
</dbReference>
<dbReference type="GO" id="GO:0009279">
    <property type="term" value="C:cell outer membrane"/>
    <property type="evidence" value="ECO:0007669"/>
    <property type="project" value="UniProtKB-SubCell"/>
</dbReference>
<feature type="signal peptide" evidence="9">
    <location>
        <begin position="1"/>
        <end position="24"/>
    </location>
</feature>
<comment type="similarity">
    <text evidence="2">Belongs to the outer membrane factor (OMF) (TC 1.B.17) family.</text>
</comment>
<dbReference type="GO" id="GO:0015562">
    <property type="term" value="F:efflux transmembrane transporter activity"/>
    <property type="evidence" value="ECO:0007669"/>
    <property type="project" value="InterPro"/>
</dbReference>
<proteinExistence type="inferred from homology"/>
<evidence type="ECO:0000256" key="2">
    <source>
        <dbReference type="ARBA" id="ARBA00007613"/>
    </source>
</evidence>
<keyword evidence="4" id="KW-1134">Transmembrane beta strand</keyword>